<dbReference type="SUPFAM" id="SSF54695">
    <property type="entry name" value="POZ domain"/>
    <property type="match status" value="1"/>
</dbReference>
<dbReference type="EMBL" id="JOJR01000012">
    <property type="protein sequence ID" value="RCN51619.1"/>
    <property type="molecule type" value="Genomic_DNA"/>
</dbReference>
<gene>
    <name evidence="2" type="ORF">ANCCAN_02286</name>
</gene>
<dbReference type="InterPro" id="IPR011333">
    <property type="entry name" value="SKP1/BTB/POZ_sf"/>
</dbReference>
<feature type="domain" description="BTB" evidence="1">
    <location>
        <begin position="11"/>
        <end position="81"/>
    </location>
</feature>
<dbReference type="Pfam" id="PF02214">
    <property type="entry name" value="BTB_2"/>
    <property type="match status" value="1"/>
</dbReference>
<dbReference type="AlphaFoldDB" id="A0A368H7M3"/>
<protein>
    <submittedName>
        <fullName evidence="2">K+ channel tetramerization domain protein</fullName>
    </submittedName>
</protein>
<dbReference type="InterPro" id="IPR000210">
    <property type="entry name" value="BTB/POZ_dom"/>
</dbReference>
<evidence type="ECO:0000259" key="1">
    <source>
        <dbReference type="PROSITE" id="PS50097"/>
    </source>
</evidence>
<dbReference type="SMART" id="SM00225">
    <property type="entry name" value="BTB"/>
    <property type="match status" value="1"/>
</dbReference>
<dbReference type="Proteomes" id="UP000252519">
    <property type="component" value="Unassembled WGS sequence"/>
</dbReference>
<dbReference type="Gene3D" id="3.30.710.10">
    <property type="entry name" value="Potassium Channel Kv1.1, Chain A"/>
    <property type="match status" value="1"/>
</dbReference>
<dbReference type="FunFam" id="3.30.710.10:FF:000046">
    <property type="entry name" value="BTB/POZ domain-containing protein KCTD7 isoform X1"/>
    <property type="match status" value="1"/>
</dbReference>
<dbReference type="STRING" id="29170.A0A368H7M3"/>
<reference evidence="2 3" key="1">
    <citation type="submission" date="2014-10" db="EMBL/GenBank/DDBJ databases">
        <title>Draft genome of the hookworm Ancylostoma caninum.</title>
        <authorList>
            <person name="Mitreva M."/>
        </authorList>
    </citation>
    <scope>NUCLEOTIDE SEQUENCE [LARGE SCALE GENOMIC DNA]</scope>
    <source>
        <strain evidence="2 3">Baltimore</strain>
    </source>
</reference>
<dbReference type="PANTHER" id="PTHR11145">
    <property type="entry name" value="BTB/POZ DOMAIN-CONTAINING ADAPTER FOR CUL3-MEDIATED RHOA DEGRADATION PROTEIN FAMILY MEMBER"/>
    <property type="match status" value="1"/>
</dbReference>
<accession>A0A368H7M3</accession>
<keyword evidence="2" id="KW-0813">Transport</keyword>
<dbReference type="GO" id="GO:0051260">
    <property type="term" value="P:protein homooligomerization"/>
    <property type="evidence" value="ECO:0007669"/>
    <property type="project" value="InterPro"/>
</dbReference>
<comment type="caution">
    <text evidence="2">The sequence shown here is derived from an EMBL/GenBank/DDBJ whole genome shotgun (WGS) entry which is preliminary data.</text>
</comment>
<sequence>MELLIGVDALCDKYVKLNVGGSLFQTTLSTLKKQDTMLRTMFNGEIPVATDSDGFVLIDRSGQHFGTILNFLRDGTVPLPYCRLELEQILAEARFYCVKDLEAQCMELLSTRPLQLEGNMESSQLIRLFFDPTDTQALLARPPTPALIGAIVFTTRGEPQIEFKTLEYLYKNVFFFRNLTKKYCDRILFIQEMLEPNSPSQPPCSELVFYVKQKDEFTQLSVIELGERCGDTKYCLKEFPELRITQQVLGIFSFKGDNLCRRCRVNLCTEKKAEEAQAENKAEETQERC</sequence>
<keyword evidence="2" id="KW-0407">Ion channel</keyword>
<dbReference type="GO" id="GO:0034220">
    <property type="term" value="P:monoatomic ion transmembrane transport"/>
    <property type="evidence" value="ECO:0007669"/>
    <property type="project" value="UniProtKB-KW"/>
</dbReference>
<evidence type="ECO:0000313" key="2">
    <source>
        <dbReference type="EMBL" id="RCN51619.1"/>
    </source>
</evidence>
<dbReference type="InterPro" id="IPR003131">
    <property type="entry name" value="T1-type_BTB"/>
</dbReference>
<keyword evidence="2" id="KW-0406">Ion transport</keyword>
<proteinExistence type="predicted"/>
<keyword evidence="3" id="KW-1185">Reference proteome</keyword>
<organism evidence="2 3">
    <name type="scientific">Ancylostoma caninum</name>
    <name type="common">Dog hookworm</name>
    <dbReference type="NCBI Taxonomy" id="29170"/>
    <lineage>
        <taxon>Eukaryota</taxon>
        <taxon>Metazoa</taxon>
        <taxon>Ecdysozoa</taxon>
        <taxon>Nematoda</taxon>
        <taxon>Chromadorea</taxon>
        <taxon>Rhabditida</taxon>
        <taxon>Rhabditina</taxon>
        <taxon>Rhabditomorpha</taxon>
        <taxon>Strongyloidea</taxon>
        <taxon>Ancylostomatidae</taxon>
        <taxon>Ancylostomatinae</taxon>
        <taxon>Ancylostoma</taxon>
    </lineage>
</organism>
<evidence type="ECO:0000313" key="3">
    <source>
        <dbReference type="Proteomes" id="UP000252519"/>
    </source>
</evidence>
<name>A0A368H7M3_ANCCA</name>
<dbReference type="OrthoDB" id="2333377at2759"/>
<dbReference type="PANTHER" id="PTHR11145:SF8">
    <property type="entry name" value="RE57120P"/>
    <property type="match status" value="1"/>
</dbReference>
<dbReference type="PROSITE" id="PS50097">
    <property type="entry name" value="BTB"/>
    <property type="match status" value="1"/>
</dbReference>
<dbReference type="InterPro" id="IPR045068">
    <property type="entry name" value="BACURD1-3"/>
</dbReference>